<proteinExistence type="predicted"/>
<dbReference type="SUPFAM" id="SSF56112">
    <property type="entry name" value="Protein kinase-like (PK-like)"/>
    <property type="match status" value="1"/>
</dbReference>
<reference evidence="2 3" key="1">
    <citation type="journal article" date="2018" name="IMA Fungus">
        <title>IMA Genome-F 10: Nine draft genome sequences of Claviceps purpurea s.lat., including C. arundinis, C. humidiphila, and C. cf. spartinae, pseudomolecules for the pitch canker pathogen Fusarium circinatum, draft genome of Davidsoniella eucalypti, Grosmannia galeiformis, Quambalaria eucalypti, and Teratosphaeria destructans.</title>
        <authorList>
            <person name="Wingfield B.D."/>
            <person name="Liu M."/>
            <person name="Nguyen H.D."/>
            <person name="Lane F.A."/>
            <person name="Morgan S.W."/>
            <person name="De Vos L."/>
            <person name="Wilken P.M."/>
            <person name="Duong T.A."/>
            <person name="Aylward J."/>
            <person name="Coetzee M.P."/>
            <person name="Dadej K."/>
            <person name="De Beer Z.W."/>
            <person name="Findlay W."/>
            <person name="Havenga M."/>
            <person name="Kolarik M."/>
            <person name="Menzies J.G."/>
            <person name="Naidoo K."/>
            <person name="Pochopski O."/>
            <person name="Shoukouhi P."/>
            <person name="Santana Q.C."/>
            <person name="Seifert K.A."/>
            <person name="Soal N."/>
            <person name="Steenkamp E.T."/>
            <person name="Tatham C.T."/>
            <person name="van der Nest M.A."/>
            <person name="Wingfield M.J."/>
        </authorList>
    </citation>
    <scope>NUCLEOTIDE SEQUENCE [LARGE SCALE GENOMIC DNA]</scope>
    <source>
        <strain evidence="2">CMW44962</strain>
    </source>
</reference>
<gene>
    <name evidence="2" type="ORF">Tdes44962_MAKER07796</name>
</gene>
<dbReference type="InterPro" id="IPR002575">
    <property type="entry name" value="Aminoglycoside_PTrfase"/>
</dbReference>
<protein>
    <recommendedName>
        <fullName evidence="1">Aminoglycoside phosphotransferase domain-containing protein</fullName>
    </recommendedName>
</protein>
<dbReference type="OrthoDB" id="5412996at2759"/>
<reference evidence="2 3" key="2">
    <citation type="journal article" date="2021" name="Curr. Genet.">
        <title>Genetic response to nitrogen starvation in the aggressive Eucalyptus foliar pathogen Teratosphaeria destructans.</title>
        <authorList>
            <person name="Havenga M."/>
            <person name="Wingfield B.D."/>
            <person name="Wingfield M.J."/>
            <person name="Dreyer L.L."/>
            <person name="Roets F."/>
            <person name="Aylward J."/>
        </authorList>
    </citation>
    <scope>NUCLEOTIDE SEQUENCE [LARGE SCALE GENOMIC DNA]</scope>
    <source>
        <strain evidence="2">CMW44962</strain>
    </source>
</reference>
<organism evidence="2 3">
    <name type="scientific">Teratosphaeria destructans</name>
    <dbReference type="NCBI Taxonomy" id="418781"/>
    <lineage>
        <taxon>Eukaryota</taxon>
        <taxon>Fungi</taxon>
        <taxon>Dikarya</taxon>
        <taxon>Ascomycota</taxon>
        <taxon>Pezizomycotina</taxon>
        <taxon>Dothideomycetes</taxon>
        <taxon>Dothideomycetidae</taxon>
        <taxon>Mycosphaerellales</taxon>
        <taxon>Teratosphaeriaceae</taxon>
        <taxon>Teratosphaeria</taxon>
    </lineage>
</organism>
<evidence type="ECO:0000259" key="1">
    <source>
        <dbReference type="Pfam" id="PF01636"/>
    </source>
</evidence>
<name>A0A9W7SYT3_9PEZI</name>
<accession>A0A9W7SYT3</accession>
<comment type="caution">
    <text evidence="2">The sequence shown here is derived from an EMBL/GenBank/DDBJ whole genome shotgun (WGS) entry which is preliminary data.</text>
</comment>
<dbReference type="Pfam" id="PF01636">
    <property type="entry name" value="APH"/>
    <property type="match status" value="1"/>
</dbReference>
<dbReference type="PANTHER" id="PTHR21310">
    <property type="entry name" value="AMINOGLYCOSIDE PHOSPHOTRANSFERASE-RELATED-RELATED"/>
    <property type="match status" value="1"/>
</dbReference>
<dbReference type="InterPro" id="IPR051678">
    <property type="entry name" value="AGP_Transferase"/>
</dbReference>
<dbReference type="Gene3D" id="3.30.200.20">
    <property type="entry name" value="Phosphorylase Kinase, domain 1"/>
    <property type="match status" value="1"/>
</dbReference>
<keyword evidence="3" id="KW-1185">Reference proteome</keyword>
<dbReference type="PANTHER" id="PTHR21310:SF37">
    <property type="entry name" value="AMINOGLYCOSIDE PHOSPHOTRANSFERASE DOMAIN-CONTAINING PROTEIN"/>
    <property type="match status" value="1"/>
</dbReference>
<dbReference type="Gene3D" id="3.90.1200.10">
    <property type="match status" value="1"/>
</dbReference>
<evidence type="ECO:0000313" key="3">
    <source>
        <dbReference type="Proteomes" id="UP001138500"/>
    </source>
</evidence>
<sequence>MDFDECCTIENDMVFRVWFSRYRECRNTRLPEWVSSLHPKRIPCRVASESITNDQHGSFNITCKIILDDGEACAVRFPMIGRVKYPDEKLTREVAIMNLICNHTGVPIPKVIAWGVAAGNTLGLGPFLITSYVEGVSLGEILTNHDCDNSRMMREDISDHDVKKIYRQIAHIQLQLSKLNFDRIGSPCPSSHEVDKLGLIRVRARPFTLKSHEILNVGGIDVFGEPERTFSSTSEYFSFVIEQDVQQLTKQLNSVDDEEDAANKLRAWKAMRHQMPRLSSMFRHHGPFKLICDDFGPANMIVNNAVDLQIVAVVDWEWSYAGPIELLWSAPRWLLVQSPSMWEDRSILARYNKYLEIFTYSSSKIRKGKS</sequence>
<feature type="domain" description="Aminoglycoside phosphotransferase" evidence="1">
    <location>
        <begin position="72"/>
        <end position="323"/>
    </location>
</feature>
<dbReference type="EMBL" id="RIBY02000502">
    <property type="protein sequence ID" value="KAH9841293.1"/>
    <property type="molecule type" value="Genomic_DNA"/>
</dbReference>
<dbReference type="Proteomes" id="UP001138500">
    <property type="component" value="Unassembled WGS sequence"/>
</dbReference>
<evidence type="ECO:0000313" key="2">
    <source>
        <dbReference type="EMBL" id="KAH9841293.1"/>
    </source>
</evidence>
<dbReference type="AlphaFoldDB" id="A0A9W7SYT3"/>
<dbReference type="InterPro" id="IPR011009">
    <property type="entry name" value="Kinase-like_dom_sf"/>
</dbReference>